<dbReference type="GO" id="GO:0008270">
    <property type="term" value="F:zinc ion binding"/>
    <property type="evidence" value="ECO:0007669"/>
    <property type="project" value="UniProtKB-KW"/>
</dbReference>
<accession>A0A914LZ87</accession>
<keyword evidence="2" id="KW-0863">Zinc-finger</keyword>
<dbReference type="GO" id="GO:0043565">
    <property type="term" value="F:sequence-specific DNA binding"/>
    <property type="evidence" value="ECO:0007669"/>
    <property type="project" value="InterPro"/>
</dbReference>
<keyword evidence="5" id="KW-0238">DNA-binding</keyword>
<proteinExistence type="predicted"/>
<evidence type="ECO:0000256" key="1">
    <source>
        <dbReference type="ARBA" id="ARBA00022723"/>
    </source>
</evidence>
<evidence type="ECO:0000256" key="7">
    <source>
        <dbReference type="ARBA" id="ARBA00023170"/>
    </source>
</evidence>
<evidence type="ECO:0000256" key="4">
    <source>
        <dbReference type="ARBA" id="ARBA00023015"/>
    </source>
</evidence>
<dbReference type="Pfam" id="PF00105">
    <property type="entry name" value="zf-C4"/>
    <property type="match status" value="1"/>
</dbReference>
<evidence type="ECO:0000313" key="11">
    <source>
        <dbReference type="WBParaSite" id="Minc3s01072g20445"/>
    </source>
</evidence>
<feature type="domain" description="Nuclear receptor" evidence="9">
    <location>
        <begin position="7"/>
        <end position="36"/>
    </location>
</feature>
<evidence type="ECO:0000256" key="8">
    <source>
        <dbReference type="ARBA" id="ARBA00023242"/>
    </source>
</evidence>
<keyword evidence="1" id="KW-0479">Metal-binding</keyword>
<sequence length="63" mass="7222">MQRNFVKQCKVCGAKENVYYHFGVCTCRACGAFFRFGQTIFHSKPMGRYTVARKSKNHRRGGG</sequence>
<dbReference type="WBParaSite" id="Minc3s01072g20445">
    <property type="protein sequence ID" value="Minc3s01072g20445"/>
    <property type="gene ID" value="Minc3s01072g20445"/>
</dbReference>
<evidence type="ECO:0000256" key="3">
    <source>
        <dbReference type="ARBA" id="ARBA00022833"/>
    </source>
</evidence>
<dbReference type="Proteomes" id="UP000887563">
    <property type="component" value="Unplaced"/>
</dbReference>
<keyword evidence="3" id="KW-0862">Zinc</keyword>
<name>A0A914LZ87_MELIC</name>
<keyword evidence="6" id="KW-0804">Transcription</keyword>
<keyword evidence="7" id="KW-0675">Receptor</keyword>
<dbReference type="GO" id="GO:0003700">
    <property type="term" value="F:DNA-binding transcription factor activity"/>
    <property type="evidence" value="ECO:0007669"/>
    <property type="project" value="InterPro"/>
</dbReference>
<evidence type="ECO:0000259" key="9">
    <source>
        <dbReference type="Pfam" id="PF00105"/>
    </source>
</evidence>
<dbReference type="AlphaFoldDB" id="A0A914LZ87"/>
<evidence type="ECO:0000256" key="6">
    <source>
        <dbReference type="ARBA" id="ARBA00023163"/>
    </source>
</evidence>
<keyword evidence="10" id="KW-1185">Reference proteome</keyword>
<protein>
    <submittedName>
        <fullName evidence="11">Nuclear receptor domain-containing protein</fullName>
    </submittedName>
</protein>
<keyword evidence="4" id="KW-0805">Transcription regulation</keyword>
<evidence type="ECO:0000256" key="2">
    <source>
        <dbReference type="ARBA" id="ARBA00022771"/>
    </source>
</evidence>
<evidence type="ECO:0000313" key="10">
    <source>
        <dbReference type="Proteomes" id="UP000887563"/>
    </source>
</evidence>
<dbReference type="Gene3D" id="3.30.50.10">
    <property type="entry name" value="Erythroid Transcription Factor GATA-1, subunit A"/>
    <property type="match status" value="1"/>
</dbReference>
<dbReference type="InterPro" id="IPR001628">
    <property type="entry name" value="Znf_hrmn_rcpt"/>
</dbReference>
<evidence type="ECO:0000256" key="5">
    <source>
        <dbReference type="ARBA" id="ARBA00023125"/>
    </source>
</evidence>
<dbReference type="InterPro" id="IPR013088">
    <property type="entry name" value="Znf_NHR/GATA"/>
</dbReference>
<organism evidence="10 11">
    <name type="scientific">Meloidogyne incognita</name>
    <name type="common">Southern root-knot nematode worm</name>
    <name type="synonym">Oxyuris incognita</name>
    <dbReference type="NCBI Taxonomy" id="6306"/>
    <lineage>
        <taxon>Eukaryota</taxon>
        <taxon>Metazoa</taxon>
        <taxon>Ecdysozoa</taxon>
        <taxon>Nematoda</taxon>
        <taxon>Chromadorea</taxon>
        <taxon>Rhabditida</taxon>
        <taxon>Tylenchina</taxon>
        <taxon>Tylenchomorpha</taxon>
        <taxon>Tylenchoidea</taxon>
        <taxon>Meloidogynidae</taxon>
        <taxon>Meloidogyninae</taxon>
        <taxon>Meloidogyne</taxon>
        <taxon>Meloidogyne incognita group</taxon>
    </lineage>
</organism>
<reference evidence="11" key="1">
    <citation type="submission" date="2022-11" db="UniProtKB">
        <authorList>
            <consortium name="WormBaseParasite"/>
        </authorList>
    </citation>
    <scope>IDENTIFICATION</scope>
</reference>
<keyword evidence="8" id="KW-0539">Nucleus</keyword>
<dbReference type="SUPFAM" id="SSF57716">
    <property type="entry name" value="Glucocorticoid receptor-like (DNA-binding domain)"/>
    <property type="match status" value="1"/>
</dbReference>